<dbReference type="SUPFAM" id="SSF52540">
    <property type="entry name" value="P-loop containing nucleoside triphosphate hydrolases"/>
    <property type="match status" value="1"/>
</dbReference>
<gene>
    <name evidence="2" type="ORF">C7U56_13960</name>
</gene>
<dbReference type="InterPro" id="IPR012547">
    <property type="entry name" value="PDDEXK_9"/>
</dbReference>
<proteinExistence type="predicted"/>
<dbReference type="EMBL" id="PYLO01000006">
    <property type="protein sequence ID" value="PST35962.1"/>
    <property type="molecule type" value="Genomic_DNA"/>
</dbReference>
<evidence type="ECO:0000313" key="3">
    <source>
        <dbReference type="Proteomes" id="UP000241048"/>
    </source>
</evidence>
<protein>
    <recommendedName>
        <fullName evidence="1">AAA-ATPase-like domain-containing protein</fullName>
    </recommendedName>
</protein>
<evidence type="ECO:0000313" key="2">
    <source>
        <dbReference type="EMBL" id="PST35962.1"/>
    </source>
</evidence>
<dbReference type="InterPro" id="IPR027417">
    <property type="entry name" value="P-loop_NTPase"/>
</dbReference>
<evidence type="ECO:0000259" key="1">
    <source>
        <dbReference type="Pfam" id="PF09820"/>
    </source>
</evidence>
<comment type="caution">
    <text evidence="2">The sequence shown here is derived from an EMBL/GenBank/DDBJ whole genome shotgun (WGS) entry which is preliminary data.</text>
</comment>
<name>A0A2T3FL26_9CLOT</name>
<dbReference type="AlphaFoldDB" id="A0A2T3FL26"/>
<dbReference type="InterPro" id="IPR018631">
    <property type="entry name" value="AAA-ATPase-like_dom"/>
</dbReference>
<reference evidence="2 3" key="1">
    <citation type="submission" date="2018-03" db="EMBL/GenBank/DDBJ databases">
        <title>Lachnoclostridium SNUG30386 gen.nov., sp.nov., isolated from human faeces.</title>
        <authorList>
            <person name="Seo B."/>
            <person name="Jeon K."/>
            <person name="Ko G."/>
        </authorList>
    </citation>
    <scope>NUCLEOTIDE SEQUENCE [LARGE SCALE GENOMIC DNA]</scope>
    <source>
        <strain evidence="2 3">SNUG30386</strain>
    </source>
</reference>
<organism evidence="2 3">
    <name type="scientific">Clostridium fessum</name>
    <dbReference type="NCBI Taxonomy" id="2126740"/>
    <lineage>
        <taxon>Bacteria</taxon>
        <taxon>Bacillati</taxon>
        <taxon>Bacillota</taxon>
        <taxon>Clostridia</taxon>
        <taxon>Eubacteriales</taxon>
        <taxon>Clostridiaceae</taxon>
        <taxon>Clostridium</taxon>
    </lineage>
</organism>
<dbReference type="RefSeq" id="WP_107001730.1">
    <property type="nucleotide sequence ID" value="NZ_PYLO01000006.1"/>
</dbReference>
<dbReference type="Proteomes" id="UP000241048">
    <property type="component" value="Unassembled WGS sequence"/>
</dbReference>
<dbReference type="PANTHER" id="PTHR34825:SF1">
    <property type="entry name" value="AAA-ATPASE-LIKE DOMAIN-CONTAINING PROTEIN"/>
    <property type="match status" value="1"/>
</dbReference>
<dbReference type="Pfam" id="PF08011">
    <property type="entry name" value="PDDEXK_9"/>
    <property type="match status" value="1"/>
</dbReference>
<feature type="domain" description="AAA-ATPase-like" evidence="1">
    <location>
        <begin position="7"/>
        <end position="234"/>
    </location>
</feature>
<dbReference type="Pfam" id="PF09820">
    <property type="entry name" value="AAA-ATPase_like"/>
    <property type="match status" value="1"/>
</dbReference>
<sequence length="557" mass="63779">MTPLKIPVGISDFKKLRENGYYYIDKSGLIADLLTNNSEVTLITRPRRFGKTLAMSMLANFFDIRKKSQNLFTGLQIESRPDLCQAWMNQFPTLFLTFKDVDGLDYASARDMLRSQIARLCNEHSYLADSPSVNENDRKEFIQLADIVDGKPTDTMLKTSILLLMRMMQAHFQKPVILLLDEYDVPLAKASANGYYPQMLELMKSLMSTALKDNSTLRFATITGCLKIAKESIFTGTNNFVSDTISSSSLDEYFGFTQVDMKKLLSDAGMIERASQIKDWYDGYHFGASDVYCPWDVMNYLLDCQKKPQAKPIGYWKNTSDNAIIRSFIDYAGSNITMKLETLLSGGYILQHVEENLTYDYLHSSEDNLWSILYLTGYLTQARIDNLPDGLTALMIPNAEIREIFESTILKWFNDSAQTWNREQLFCAVWHGNTDLLTQEMNALLRMTISYHDYKEDFYHAFLAGIFAGAGYVVESNREHGEGRSDVIVYDLHGGRMAIFEAKYSKTLKKLSDDCDNALRQIDERMYAKEFEGNYDEIFCYGISFFKKRCMVKGIGK</sequence>
<keyword evidence="3" id="KW-1185">Reference proteome</keyword>
<accession>A0A2T3FL26</accession>
<dbReference type="PANTHER" id="PTHR34825">
    <property type="entry name" value="CONSERVED PROTEIN, WITH A WEAK D-GALACTARATE DEHYDRATASE/ALTRONATE HYDROLASE DOMAIN"/>
    <property type="match status" value="1"/>
</dbReference>